<accession>A0A8H9J4Q2</accession>
<evidence type="ECO:0000313" key="2">
    <source>
        <dbReference type="Proteomes" id="UP000658656"/>
    </source>
</evidence>
<sequence>MVITTGPDGSLWCTSRSDALVRITDDGVTEFPLPDRTARPHAVAADPAGGCWFTEWGAWWCAKTEPWR</sequence>
<organism evidence="1 2">
    <name type="scientific">Amycolatopsis bartoniae</name>
    <dbReference type="NCBI Taxonomy" id="941986"/>
    <lineage>
        <taxon>Bacteria</taxon>
        <taxon>Bacillati</taxon>
        <taxon>Actinomycetota</taxon>
        <taxon>Actinomycetes</taxon>
        <taxon>Pseudonocardiales</taxon>
        <taxon>Pseudonocardiaceae</taxon>
        <taxon>Amycolatopsis</taxon>
    </lineage>
</organism>
<dbReference type="Pfam" id="PF24684">
    <property type="entry name" value="Vgb_lyase"/>
    <property type="match status" value="1"/>
</dbReference>
<dbReference type="Proteomes" id="UP000658656">
    <property type="component" value="Unassembled WGS sequence"/>
</dbReference>
<name>A0A8H9J4Q2_9PSEU</name>
<dbReference type="EMBL" id="BNAV01000011">
    <property type="protein sequence ID" value="GHF76842.1"/>
    <property type="molecule type" value="Genomic_DNA"/>
</dbReference>
<dbReference type="OrthoDB" id="9812926at2"/>
<dbReference type="RefSeq" id="WP_145936782.1">
    <property type="nucleotide sequence ID" value="NZ_BNAV01000011.1"/>
</dbReference>
<evidence type="ECO:0008006" key="3">
    <source>
        <dbReference type="Google" id="ProtNLM"/>
    </source>
</evidence>
<dbReference type="AlphaFoldDB" id="A0A8H9J4Q2"/>
<protein>
    <recommendedName>
        <fullName evidence="3">Virginiamycin B lyase</fullName>
    </recommendedName>
</protein>
<reference evidence="1" key="2">
    <citation type="submission" date="2020-09" db="EMBL/GenBank/DDBJ databases">
        <authorList>
            <person name="Sun Q."/>
            <person name="Zhou Y."/>
        </authorList>
    </citation>
    <scope>NUCLEOTIDE SEQUENCE</scope>
    <source>
        <strain evidence="1">CGMCC 4.7679</strain>
    </source>
</reference>
<proteinExistence type="predicted"/>
<evidence type="ECO:0000313" key="1">
    <source>
        <dbReference type="EMBL" id="GHF76842.1"/>
    </source>
</evidence>
<comment type="caution">
    <text evidence="1">The sequence shown here is derived from an EMBL/GenBank/DDBJ whole genome shotgun (WGS) entry which is preliminary data.</text>
</comment>
<keyword evidence="2" id="KW-1185">Reference proteome</keyword>
<dbReference type="InterPro" id="IPR015943">
    <property type="entry name" value="WD40/YVTN_repeat-like_dom_sf"/>
</dbReference>
<reference evidence="1" key="1">
    <citation type="journal article" date="2014" name="Int. J. Syst. Evol. Microbiol.">
        <title>Complete genome sequence of Corynebacterium casei LMG S-19264T (=DSM 44701T), isolated from a smear-ripened cheese.</title>
        <authorList>
            <consortium name="US DOE Joint Genome Institute (JGI-PGF)"/>
            <person name="Walter F."/>
            <person name="Albersmeier A."/>
            <person name="Kalinowski J."/>
            <person name="Ruckert C."/>
        </authorList>
    </citation>
    <scope>NUCLEOTIDE SEQUENCE</scope>
    <source>
        <strain evidence="1">CGMCC 4.7679</strain>
    </source>
</reference>
<dbReference type="SUPFAM" id="SSF63829">
    <property type="entry name" value="Calcium-dependent phosphotriesterase"/>
    <property type="match status" value="1"/>
</dbReference>
<gene>
    <name evidence="1" type="ORF">GCM10017566_58820</name>
</gene>
<dbReference type="Gene3D" id="2.130.10.10">
    <property type="entry name" value="YVTN repeat-like/Quinoprotein amine dehydrogenase"/>
    <property type="match status" value="1"/>
</dbReference>